<name>G4QKA8_GLANF</name>
<proteinExistence type="predicted"/>
<dbReference type="EMBL" id="CP003060">
    <property type="protein sequence ID" value="AEP29307.1"/>
    <property type="molecule type" value="Genomic_DNA"/>
</dbReference>
<accession>G4QKA8</accession>
<dbReference type="AlphaFoldDB" id="G4QKA8"/>
<organism evidence="1 2">
    <name type="scientific">Glaciecola nitratireducens (strain JCM 12485 / KCTC 12276 / FR1064)</name>
    <dbReference type="NCBI Taxonomy" id="1085623"/>
    <lineage>
        <taxon>Bacteria</taxon>
        <taxon>Pseudomonadati</taxon>
        <taxon>Pseudomonadota</taxon>
        <taxon>Gammaproteobacteria</taxon>
        <taxon>Alteromonadales</taxon>
        <taxon>Alteromonadaceae</taxon>
        <taxon>Brumicola</taxon>
    </lineage>
</organism>
<evidence type="ECO:0008006" key="3">
    <source>
        <dbReference type="Google" id="ProtNLM"/>
    </source>
</evidence>
<dbReference type="OrthoDB" id="6386457at2"/>
<dbReference type="HOGENOM" id="CLU_1692988_0_0_6"/>
<dbReference type="Proteomes" id="UP000009282">
    <property type="component" value="Chromosome"/>
</dbReference>
<evidence type="ECO:0000313" key="2">
    <source>
        <dbReference type="Proteomes" id="UP000009282"/>
    </source>
</evidence>
<keyword evidence="2" id="KW-1185">Reference proteome</keyword>
<reference evidence="1 2" key="1">
    <citation type="journal article" date="2011" name="J. Bacteriol.">
        <title>Complete genome sequence of seawater bacterium Glaciecola nitratireducens FR1064T.</title>
        <authorList>
            <person name="Bian F."/>
            <person name="Qin Q.L."/>
            <person name="Xie B.B."/>
            <person name="Shu Y.L."/>
            <person name="Zhang X.Y."/>
            <person name="Yu Y."/>
            <person name="Chen B."/>
            <person name="Chen X.L."/>
            <person name="Zhou B.C."/>
            <person name="Zhang Y.Z."/>
        </authorList>
    </citation>
    <scope>NUCLEOTIDE SEQUENCE [LARGE SCALE GENOMIC DNA]</scope>
    <source>
        <strain evidence="2">JCM 12485 / KCTC 12276 / FR1064</strain>
    </source>
</reference>
<evidence type="ECO:0000313" key="1">
    <source>
        <dbReference type="EMBL" id="AEP29307.1"/>
    </source>
</evidence>
<dbReference type="PROSITE" id="PS51257">
    <property type="entry name" value="PROKAR_LIPOPROTEIN"/>
    <property type="match status" value="1"/>
</dbReference>
<protein>
    <recommendedName>
        <fullName evidence="3">Cytochrome C</fullName>
    </recommendedName>
</protein>
<dbReference type="RefSeq" id="WP_014108181.1">
    <property type="nucleotide sequence ID" value="NC_016041.1"/>
</dbReference>
<sequence length="155" mass="17278">MNKLRVSFSRVVVTAIASTIILAGCSSPFAESMRKVTYAPEFKYTEQAVLRSDMDKLGQQMSLLEQALAKPYGETEDEIEAQREEVLDALRNMSAIASRLKTGSEGANHPFMEDYMQDFMSKVDKARVAASFEQPRYYFAGKVAGGCTSCHKVNR</sequence>
<dbReference type="KEGG" id="gni:GNIT_1180"/>
<gene>
    <name evidence="1" type="ordered locus">GNIT_1180</name>
</gene>
<dbReference type="STRING" id="1085623.GNIT_1180"/>